<dbReference type="Proteomes" id="UP000027345">
    <property type="component" value="Unassembled WGS sequence"/>
</dbReference>
<dbReference type="PANTHER" id="PTHR36510">
    <property type="entry name" value="GLUTAMATE--CYSTEINE LIGASE 2-RELATED"/>
    <property type="match status" value="1"/>
</dbReference>
<dbReference type="SUPFAM" id="SSF55931">
    <property type="entry name" value="Glutamine synthetase/guanido kinase"/>
    <property type="match status" value="1"/>
</dbReference>
<dbReference type="InterPro" id="IPR006336">
    <property type="entry name" value="GCS2"/>
</dbReference>
<evidence type="ECO:0000256" key="1">
    <source>
        <dbReference type="ARBA" id="ARBA00048819"/>
    </source>
</evidence>
<comment type="catalytic activity">
    <reaction evidence="1">
        <text>L-cysteine + L-glutamate + ATP = gamma-L-glutamyl-L-cysteine + ADP + phosphate + H(+)</text>
        <dbReference type="Rhea" id="RHEA:13285"/>
        <dbReference type="ChEBI" id="CHEBI:15378"/>
        <dbReference type="ChEBI" id="CHEBI:29985"/>
        <dbReference type="ChEBI" id="CHEBI:30616"/>
        <dbReference type="ChEBI" id="CHEBI:35235"/>
        <dbReference type="ChEBI" id="CHEBI:43474"/>
        <dbReference type="ChEBI" id="CHEBI:58173"/>
        <dbReference type="ChEBI" id="CHEBI:456216"/>
        <dbReference type="EC" id="6.3.2.2"/>
    </reaction>
</comment>
<evidence type="ECO:0000313" key="3">
    <source>
        <dbReference type="Proteomes" id="UP000027345"/>
    </source>
</evidence>
<sequence>MGMDLEAQPLNTLDRGRYRRKVQRCLDTLARMLTDGSFSFPRKNIGLEVELNLVDRELRPSMTNTAVLEALDDPSFTTELGQHNIELNVPPRPLAGDSALQLEDDLRAYLDIAATKARDTGSSLAMIGILPTLKHEHFDQKWLTNKIRYSTLNDQIFAARGERTVLAMEGVALPGQQPERLRSYAESILPEAACTSVQLHLQVAPEEFAAHWNAAQCLAGLQIALASNSPFLLGKALWHETRIPLFLQATDTRPEELKNQGVRPRVWFGERWITSIFDLFEENVRYFPGLLPETDAEDPIEALDAGQAPKLTELRMHNGTIWRWNRPVYDVVDGLPHLRVENRVLPAGPTVVDTVANAAFFYGAQRALAEAERPVWSQMSFQAAEENLYAGARRGFDGQLYWPGIGWIPPDELALRVLLPLAHEGLRRSDVSDEARERYLGIIERRCLARRTGATWQRDYVLRAQERGLDREAALSLMLGRYLELSEAGEPVHTWSVTD</sequence>
<organism evidence="2 3">
    <name type="scientific">Amycolatopsis rifamycinica</name>
    <dbReference type="NCBI Taxonomy" id="287986"/>
    <lineage>
        <taxon>Bacteria</taxon>
        <taxon>Bacillati</taxon>
        <taxon>Actinomycetota</taxon>
        <taxon>Actinomycetes</taxon>
        <taxon>Pseudonocardiales</taxon>
        <taxon>Pseudonocardiaceae</taxon>
        <taxon>Amycolatopsis</taxon>
    </lineage>
</organism>
<comment type="caution">
    <text evidence="2">The sequence shown here is derived from an EMBL/GenBank/DDBJ whole genome shotgun (WGS) entry which is preliminary data.</text>
</comment>
<dbReference type="PANTHER" id="PTHR36510:SF3">
    <property type="entry name" value="CONSERVED PROTEIN"/>
    <property type="match status" value="1"/>
</dbReference>
<protein>
    <submittedName>
        <fullName evidence="2">Glutamate--cysteine ligase</fullName>
    </submittedName>
</protein>
<dbReference type="RefSeq" id="WP_235190691.1">
    <property type="nucleotide sequence ID" value="NZ_JMQI01000006.1"/>
</dbReference>
<dbReference type="AlphaFoldDB" id="A0A066U7Z5"/>
<dbReference type="GO" id="GO:0004357">
    <property type="term" value="F:glutamate-cysteine ligase activity"/>
    <property type="evidence" value="ECO:0007669"/>
    <property type="project" value="UniProtKB-EC"/>
</dbReference>
<accession>A0A066U7Z5</accession>
<name>A0A066U7Z5_9PSEU</name>
<dbReference type="Gene3D" id="3.30.590.20">
    <property type="match status" value="1"/>
</dbReference>
<dbReference type="InterPro" id="IPR050141">
    <property type="entry name" value="GCL_type2/YbdK_subfam"/>
</dbReference>
<dbReference type="Pfam" id="PF04107">
    <property type="entry name" value="GCS2"/>
    <property type="match status" value="1"/>
</dbReference>
<dbReference type="STRING" id="287986.DV20_03660"/>
<reference evidence="2 3" key="1">
    <citation type="submission" date="2014-05" db="EMBL/GenBank/DDBJ databases">
        <title>Draft genome sequence of Amycolatopsis rifamycinica DSM 46095.</title>
        <authorList>
            <person name="Lal R."/>
            <person name="Saxena A."/>
            <person name="Kumari R."/>
            <person name="Mukherjee U."/>
            <person name="Singh P."/>
            <person name="Sangwan N."/>
            <person name="Mahato N.K."/>
        </authorList>
    </citation>
    <scope>NUCLEOTIDE SEQUENCE [LARGE SCALE GENOMIC DNA]</scope>
    <source>
        <strain evidence="2 3">DSM 46095</strain>
    </source>
</reference>
<keyword evidence="3" id="KW-1185">Reference proteome</keyword>
<evidence type="ECO:0000313" key="2">
    <source>
        <dbReference type="EMBL" id="KDN23596.1"/>
    </source>
</evidence>
<dbReference type="PIRSF" id="PIRSF012666">
    <property type="entry name" value="UCP012666"/>
    <property type="match status" value="1"/>
</dbReference>
<keyword evidence="2" id="KW-0436">Ligase</keyword>
<dbReference type="InterPro" id="IPR016602">
    <property type="entry name" value="UCP012666"/>
</dbReference>
<gene>
    <name evidence="2" type="ORF">DV20_03660</name>
</gene>
<proteinExistence type="predicted"/>
<dbReference type="GO" id="GO:0042398">
    <property type="term" value="P:modified amino acid biosynthetic process"/>
    <property type="evidence" value="ECO:0007669"/>
    <property type="project" value="InterPro"/>
</dbReference>
<dbReference type="InterPro" id="IPR014746">
    <property type="entry name" value="Gln_synth/guanido_kin_cat_dom"/>
</dbReference>
<dbReference type="EMBL" id="JMQI01000006">
    <property type="protein sequence ID" value="KDN23596.1"/>
    <property type="molecule type" value="Genomic_DNA"/>
</dbReference>
<dbReference type="eggNOG" id="COG2170">
    <property type="taxonomic scope" value="Bacteria"/>
</dbReference>